<dbReference type="SMART" id="SM00490">
    <property type="entry name" value="HELICc"/>
    <property type="match status" value="1"/>
</dbReference>
<dbReference type="InterPro" id="IPR033517">
    <property type="entry name" value="DDX54/DBP10_DEAD-box_helicase"/>
</dbReference>
<dbReference type="InterPro" id="IPR050079">
    <property type="entry name" value="DEAD_box_RNA_helicase"/>
</dbReference>
<dbReference type="Pfam" id="PF00270">
    <property type="entry name" value="DEAD"/>
    <property type="match status" value="1"/>
</dbReference>
<dbReference type="GO" id="GO:0005730">
    <property type="term" value="C:nucleolus"/>
    <property type="evidence" value="ECO:0007669"/>
    <property type="project" value="UniProtKB-SubCell"/>
</dbReference>
<proteinExistence type="inferred from homology"/>
<dbReference type="GO" id="GO:0016887">
    <property type="term" value="F:ATP hydrolysis activity"/>
    <property type="evidence" value="ECO:0007669"/>
    <property type="project" value="RHEA"/>
</dbReference>
<evidence type="ECO:0000256" key="5">
    <source>
        <dbReference type="ARBA" id="ARBA00022801"/>
    </source>
</evidence>
<dbReference type="InterPro" id="IPR014014">
    <property type="entry name" value="RNA_helicase_DEAD_Q_motif"/>
</dbReference>
<dbReference type="CDD" id="cd17959">
    <property type="entry name" value="DEADc_DDX54"/>
    <property type="match status" value="1"/>
</dbReference>
<evidence type="ECO:0000313" key="17">
    <source>
        <dbReference type="EMBL" id="KAB7505285.1"/>
    </source>
</evidence>
<evidence type="ECO:0000256" key="8">
    <source>
        <dbReference type="ARBA" id="ARBA00022884"/>
    </source>
</evidence>
<evidence type="ECO:0000259" key="14">
    <source>
        <dbReference type="PROSITE" id="PS51192"/>
    </source>
</evidence>
<dbReference type="InterPro" id="IPR000629">
    <property type="entry name" value="RNA-helicase_DEAD-box_CS"/>
</dbReference>
<dbReference type="PROSITE" id="PS00039">
    <property type="entry name" value="DEAD_ATP_HELICASE"/>
    <property type="match status" value="1"/>
</dbReference>
<feature type="non-terminal residue" evidence="17">
    <location>
        <position position="792"/>
    </location>
</feature>
<dbReference type="Gene3D" id="3.40.50.300">
    <property type="entry name" value="P-loop containing nucleotide triphosphate hydrolases"/>
    <property type="match status" value="2"/>
</dbReference>
<dbReference type="SMART" id="SM01123">
    <property type="entry name" value="DBP10CT"/>
    <property type="match status" value="1"/>
</dbReference>
<dbReference type="GO" id="GO:0003723">
    <property type="term" value="F:RNA binding"/>
    <property type="evidence" value="ECO:0007669"/>
    <property type="project" value="UniProtKB-KW"/>
</dbReference>
<dbReference type="InterPro" id="IPR001650">
    <property type="entry name" value="Helicase_C-like"/>
</dbReference>
<dbReference type="InterPro" id="IPR012541">
    <property type="entry name" value="DBP10_C"/>
</dbReference>
<dbReference type="GO" id="GO:0005524">
    <property type="term" value="F:ATP binding"/>
    <property type="evidence" value="ECO:0007669"/>
    <property type="project" value="UniProtKB-KW"/>
</dbReference>
<evidence type="ECO:0000256" key="7">
    <source>
        <dbReference type="ARBA" id="ARBA00022840"/>
    </source>
</evidence>
<name>A0A5N5TIT8_9CRUS</name>
<evidence type="ECO:0000256" key="4">
    <source>
        <dbReference type="ARBA" id="ARBA00022741"/>
    </source>
</evidence>
<evidence type="ECO:0000256" key="3">
    <source>
        <dbReference type="ARBA" id="ARBA00012552"/>
    </source>
</evidence>
<keyword evidence="7 12" id="KW-0067">ATP-binding</keyword>
<dbReference type="PROSITE" id="PS51195">
    <property type="entry name" value="Q_MOTIF"/>
    <property type="match status" value="1"/>
</dbReference>
<comment type="caution">
    <text evidence="17">The sequence shown here is derived from an EMBL/GenBank/DDBJ whole genome shotgun (WGS) entry which is preliminary data.</text>
</comment>
<feature type="compositionally biased region" description="Acidic residues" evidence="13">
    <location>
        <begin position="722"/>
        <end position="734"/>
    </location>
</feature>
<keyword evidence="5 12" id="KW-0378">Hydrolase</keyword>
<sequence length="792" mass="90870">MENEDLNNSENAGNENLLEQLSLSKLIQAQNKKKAKGGFQALGLSRPILRGILHKGYKIPTPIQRKTIPIILEGKDVVAMARTGSGKTAAFLVPLFERLKIHSSKVGARGLILSPTRELALQTLSFAKELGKYTNLRAASILGGENMENQFAALHENPDIIIATPGRFTHICLEMNLKLNSIEYVVFDEADRLFEMNFEEQMNQILHDLPNNRQTLLFSATLPSKLVEFARAGLSDPTLIRLDAEKKLSENLKMAFFKLNTEDKLPFLIYLLENVIKKDEPTVLFVPSKHHVEYFYELLTMIGFSASYVYSSLDASARKINIAKFRAKKVNLLIVTDIAARGIDIPLLDNVINFNFPPKAKLFVHRVGRVARAGRTGTAYSFVSTDEIAYLLELNMFLSGSIKLCPAETLNISSTRDKNDWHLKLGKVPREIVEENEEFIRAKLELNYDLMRLKNSADNGYEKFKRTCPPPSRETQRRLKEELWAEDVGFHPLFLDYVENPLQKKRLEMLEQLKNLRPKMTIFEMNNKNNKNEKKGCFMQEKRKLDMEKIEYFHSERKKRKELAQSLMKRQIEAQEQTSRVEEPSELEVATTFKKVIGKSAKNKSTGANLVPLASGSKIKEASKDQFIPYKPSDYHEEQGYSLLSNFEKETAHATLDLIGDDDLAAKRKKPRVVWDRTLKKFKGQEQEKKIKTESGAWVSASYKKDLYEKWKLKMQPKQGQEEEEDDEGGEEALNETGIKNKPHPLMKGRKETVKPVKGCNSMQLKSYEKRMKDNKVKRRNFRFQQEQRKAK</sequence>
<dbReference type="CDD" id="cd18787">
    <property type="entry name" value="SF2_C_DEAD"/>
    <property type="match status" value="1"/>
</dbReference>
<evidence type="ECO:0000256" key="12">
    <source>
        <dbReference type="RuleBase" id="RU000492"/>
    </source>
</evidence>
<organism evidence="17 18">
    <name type="scientific">Armadillidium nasatum</name>
    <dbReference type="NCBI Taxonomy" id="96803"/>
    <lineage>
        <taxon>Eukaryota</taxon>
        <taxon>Metazoa</taxon>
        <taxon>Ecdysozoa</taxon>
        <taxon>Arthropoda</taxon>
        <taxon>Crustacea</taxon>
        <taxon>Multicrustacea</taxon>
        <taxon>Malacostraca</taxon>
        <taxon>Eumalacostraca</taxon>
        <taxon>Peracarida</taxon>
        <taxon>Isopoda</taxon>
        <taxon>Oniscidea</taxon>
        <taxon>Crinocheta</taxon>
        <taxon>Armadillidiidae</taxon>
        <taxon>Armadillidium</taxon>
    </lineage>
</organism>
<dbReference type="Pfam" id="PF00271">
    <property type="entry name" value="Helicase_C"/>
    <property type="match status" value="1"/>
</dbReference>
<dbReference type="Pfam" id="PF08147">
    <property type="entry name" value="DBP10CT"/>
    <property type="match status" value="1"/>
</dbReference>
<dbReference type="PROSITE" id="PS51194">
    <property type="entry name" value="HELICASE_CTER"/>
    <property type="match status" value="1"/>
</dbReference>
<keyword evidence="6 12" id="KW-0347">Helicase</keyword>
<evidence type="ECO:0000259" key="16">
    <source>
        <dbReference type="PROSITE" id="PS51195"/>
    </source>
</evidence>
<keyword evidence="8" id="KW-0694">RNA-binding</keyword>
<feature type="domain" description="Helicase ATP-binding" evidence="14">
    <location>
        <begin position="68"/>
        <end position="240"/>
    </location>
</feature>
<comment type="similarity">
    <text evidence="2">Belongs to the DEAD box helicase family. DDX54/DBP10 subfamily.</text>
</comment>
<feature type="domain" description="Helicase C-terminal" evidence="15">
    <location>
        <begin position="267"/>
        <end position="413"/>
    </location>
</feature>
<reference evidence="17 18" key="1">
    <citation type="journal article" date="2019" name="PLoS Biol.">
        <title>Sex chromosomes control vertical transmission of feminizing Wolbachia symbionts in an isopod.</title>
        <authorList>
            <person name="Becking T."/>
            <person name="Chebbi M.A."/>
            <person name="Giraud I."/>
            <person name="Moumen B."/>
            <person name="Laverre T."/>
            <person name="Caubet Y."/>
            <person name="Peccoud J."/>
            <person name="Gilbert C."/>
            <person name="Cordaux R."/>
        </authorList>
    </citation>
    <scope>NUCLEOTIDE SEQUENCE [LARGE SCALE GENOMIC DNA]</scope>
    <source>
        <strain evidence="17">ANa2</strain>
        <tissue evidence="17">Whole body excluding digestive tract and cuticle</tissue>
    </source>
</reference>
<evidence type="ECO:0000313" key="18">
    <source>
        <dbReference type="Proteomes" id="UP000326759"/>
    </source>
</evidence>
<evidence type="ECO:0000256" key="11">
    <source>
        <dbReference type="PROSITE-ProRule" id="PRU00552"/>
    </source>
</evidence>
<evidence type="ECO:0000256" key="9">
    <source>
        <dbReference type="ARBA" id="ARBA00023242"/>
    </source>
</evidence>
<dbReference type="InterPro" id="IPR014001">
    <property type="entry name" value="Helicase_ATP-bd"/>
</dbReference>
<evidence type="ECO:0000256" key="1">
    <source>
        <dbReference type="ARBA" id="ARBA00004604"/>
    </source>
</evidence>
<feature type="domain" description="DEAD-box RNA helicase Q" evidence="16">
    <location>
        <begin position="37"/>
        <end position="65"/>
    </location>
</feature>
<dbReference type="InterPro" id="IPR011545">
    <property type="entry name" value="DEAD/DEAH_box_helicase_dom"/>
</dbReference>
<protein>
    <recommendedName>
        <fullName evidence="3">RNA helicase</fullName>
        <ecNumber evidence="3">3.6.4.13</ecNumber>
    </recommendedName>
</protein>
<dbReference type="InterPro" id="IPR027417">
    <property type="entry name" value="P-loop_NTPase"/>
</dbReference>
<evidence type="ECO:0000256" key="10">
    <source>
        <dbReference type="ARBA" id="ARBA00047984"/>
    </source>
</evidence>
<dbReference type="EC" id="3.6.4.13" evidence="3"/>
<dbReference type="PANTHER" id="PTHR47959:SF8">
    <property type="entry name" value="RNA HELICASE"/>
    <property type="match status" value="1"/>
</dbReference>
<feature type="short sequence motif" description="Q motif" evidence="11">
    <location>
        <begin position="37"/>
        <end position="65"/>
    </location>
</feature>
<accession>A0A5N5TIT8</accession>
<dbReference type="GO" id="GO:0003724">
    <property type="term" value="F:RNA helicase activity"/>
    <property type="evidence" value="ECO:0007669"/>
    <property type="project" value="UniProtKB-EC"/>
</dbReference>
<dbReference type="GO" id="GO:0005829">
    <property type="term" value="C:cytosol"/>
    <property type="evidence" value="ECO:0007669"/>
    <property type="project" value="TreeGrafter"/>
</dbReference>
<keyword evidence="18" id="KW-1185">Reference proteome</keyword>
<dbReference type="Proteomes" id="UP000326759">
    <property type="component" value="Unassembled WGS sequence"/>
</dbReference>
<dbReference type="SUPFAM" id="SSF52540">
    <property type="entry name" value="P-loop containing nucleoside triphosphate hydrolases"/>
    <property type="match status" value="2"/>
</dbReference>
<dbReference type="OrthoDB" id="10261375at2759"/>
<gene>
    <name evidence="17" type="primary">Ddx54</name>
    <name evidence="17" type="ORF">Anas_05935</name>
</gene>
<dbReference type="FunFam" id="3.40.50.300:FF:000865">
    <property type="entry name" value="ATP-dependent RNA helicase DDX54"/>
    <property type="match status" value="1"/>
</dbReference>
<dbReference type="AlphaFoldDB" id="A0A5N5TIT8"/>
<evidence type="ECO:0000256" key="13">
    <source>
        <dbReference type="SAM" id="MobiDB-lite"/>
    </source>
</evidence>
<dbReference type="PROSITE" id="PS51192">
    <property type="entry name" value="HELICASE_ATP_BIND_1"/>
    <property type="match status" value="1"/>
</dbReference>
<comment type="catalytic activity">
    <reaction evidence="10">
        <text>ATP + H2O = ADP + phosphate + H(+)</text>
        <dbReference type="Rhea" id="RHEA:13065"/>
        <dbReference type="ChEBI" id="CHEBI:15377"/>
        <dbReference type="ChEBI" id="CHEBI:15378"/>
        <dbReference type="ChEBI" id="CHEBI:30616"/>
        <dbReference type="ChEBI" id="CHEBI:43474"/>
        <dbReference type="ChEBI" id="CHEBI:456216"/>
        <dbReference type="EC" id="3.6.4.13"/>
    </reaction>
</comment>
<evidence type="ECO:0000256" key="6">
    <source>
        <dbReference type="ARBA" id="ARBA00022806"/>
    </source>
</evidence>
<dbReference type="EMBL" id="SEYY01001463">
    <property type="protein sequence ID" value="KAB7505285.1"/>
    <property type="molecule type" value="Genomic_DNA"/>
</dbReference>
<dbReference type="PANTHER" id="PTHR47959">
    <property type="entry name" value="ATP-DEPENDENT RNA HELICASE RHLE-RELATED"/>
    <property type="match status" value="1"/>
</dbReference>
<comment type="subcellular location">
    <subcellularLocation>
        <location evidence="1">Nucleus</location>
        <location evidence="1">Nucleolus</location>
    </subcellularLocation>
</comment>
<keyword evidence="9" id="KW-0539">Nucleus</keyword>
<feature type="region of interest" description="Disordered" evidence="13">
    <location>
        <begin position="715"/>
        <end position="792"/>
    </location>
</feature>
<dbReference type="SMART" id="SM00487">
    <property type="entry name" value="DEXDc"/>
    <property type="match status" value="1"/>
</dbReference>
<keyword evidence="4 12" id="KW-0547">Nucleotide-binding</keyword>
<evidence type="ECO:0000259" key="15">
    <source>
        <dbReference type="PROSITE" id="PS51194"/>
    </source>
</evidence>
<evidence type="ECO:0000256" key="2">
    <source>
        <dbReference type="ARBA" id="ARBA00010379"/>
    </source>
</evidence>